<evidence type="ECO:0000313" key="1">
    <source>
        <dbReference type="EMBL" id="CAE4606030.1"/>
    </source>
</evidence>
<protein>
    <submittedName>
        <fullName evidence="1">Uncharacterized protein</fullName>
    </submittedName>
</protein>
<dbReference type="AlphaFoldDB" id="A0A7S4RAE5"/>
<reference evidence="1" key="1">
    <citation type="submission" date="2021-01" db="EMBL/GenBank/DDBJ databases">
        <authorList>
            <person name="Corre E."/>
            <person name="Pelletier E."/>
            <person name="Niang G."/>
            <person name="Scheremetjew M."/>
            <person name="Finn R."/>
            <person name="Kale V."/>
            <person name="Holt S."/>
            <person name="Cochrane G."/>
            <person name="Meng A."/>
            <person name="Brown T."/>
            <person name="Cohen L."/>
        </authorList>
    </citation>
    <scope>NUCLEOTIDE SEQUENCE</scope>
    <source>
        <strain evidence="1">GSO104</strain>
    </source>
</reference>
<name>A0A7S4RAE5_9STRA</name>
<proteinExistence type="predicted"/>
<dbReference type="EMBL" id="HBNS01017898">
    <property type="protein sequence ID" value="CAE4606030.1"/>
    <property type="molecule type" value="Transcribed_RNA"/>
</dbReference>
<organism evidence="1">
    <name type="scientific">Ditylum brightwellii</name>
    <dbReference type="NCBI Taxonomy" id="49249"/>
    <lineage>
        <taxon>Eukaryota</taxon>
        <taxon>Sar</taxon>
        <taxon>Stramenopiles</taxon>
        <taxon>Ochrophyta</taxon>
        <taxon>Bacillariophyta</taxon>
        <taxon>Mediophyceae</taxon>
        <taxon>Lithodesmiophycidae</taxon>
        <taxon>Lithodesmiales</taxon>
        <taxon>Lithodesmiaceae</taxon>
        <taxon>Ditylum</taxon>
    </lineage>
</organism>
<accession>A0A7S4RAE5</accession>
<sequence>MRIQHSIKKTLKAMRKNMNTNQRCIRGLEHMRSPEHFEQIKVNADCVYIGVLKEQQRQRAIGINDPEEIQKISAAASLWARNVARKRGAVDEISTHQQTAA</sequence>
<gene>
    <name evidence="1" type="ORF">DBRI00130_LOCUS14300</name>
</gene>